<comment type="similarity">
    <text evidence="1 7">Belongs to the cytochrome P450 family.</text>
</comment>
<keyword evidence="5 7" id="KW-0408">Iron</keyword>
<proteinExistence type="inferred from homology"/>
<dbReference type="InterPro" id="IPR002397">
    <property type="entry name" value="Cyt_P450_B"/>
</dbReference>
<gene>
    <name evidence="8" type="ORF">GT755_30285</name>
</gene>
<evidence type="ECO:0000256" key="2">
    <source>
        <dbReference type="ARBA" id="ARBA00022617"/>
    </source>
</evidence>
<keyword evidence="2 7" id="KW-0349">Heme</keyword>
<dbReference type="InterPro" id="IPR001128">
    <property type="entry name" value="Cyt_P450"/>
</dbReference>
<comment type="caution">
    <text evidence="8">The sequence shown here is derived from an EMBL/GenBank/DDBJ whole genome shotgun (WGS) entry which is preliminary data.</text>
</comment>
<sequence>MAEVALSRGARMADQHFHEDQRPVIEFNHHSREYRDHWREVSRDNLTRCPVAWTEEHGGFWLVSGYAPLTQAIRDDAAFSSYHDPTGDVNGYQGIMIPPFPRYPIPIELDPPEFFTYRRLLNPHFSPESSKNWEPYVRATTADILDRVCAAGEMDLVLDLANPVPASVTLKLLGLPLDDWAEFAATIHEMTYTTPGTAEFARAATGMGRITETVRRTVDERRVEPADDLISHLVRATVDGAPVDDDRLHSMITLVLAGGVDTTTSLLANALYWLHRHPRQRQRLIDDPALIPTAADEFLRYFAPVQMLARTATRDVVLGGQEIRAGERVMLSFAAANQDPEVFSDPDTLDLARFPNRHVAFGAGIHRCLGAHLARVEFCVILEEVLARIPDYQVDESAAKRYPSIAAANGYITMPATFTPSRPGRIPHPGKSEI</sequence>
<keyword evidence="6 7" id="KW-0503">Monooxygenase</keyword>
<keyword evidence="9" id="KW-1185">Reference proteome</keyword>
<evidence type="ECO:0000313" key="8">
    <source>
        <dbReference type="EMBL" id="NAS25953.1"/>
    </source>
</evidence>
<evidence type="ECO:0000256" key="5">
    <source>
        <dbReference type="ARBA" id="ARBA00023004"/>
    </source>
</evidence>
<dbReference type="AlphaFoldDB" id="A0A7C9NAN5"/>
<dbReference type="InterPro" id="IPR017972">
    <property type="entry name" value="Cyt_P450_CS"/>
</dbReference>
<dbReference type="PANTHER" id="PTHR46696:SF6">
    <property type="entry name" value="P450, PUTATIVE (EUROFUNG)-RELATED"/>
    <property type="match status" value="1"/>
</dbReference>
<dbReference type="SUPFAM" id="SSF48264">
    <property type="entry name" value="Cytochrome P450"/>
    <property type="match status" value="1"/>
</dbReference>
<evidence type="ECO:0000256" key="4">
    <source>
        <dbReference type="ARBA" id="ARBA00023002"/>
    </source>
</evidence>
<dbReference type="Gene3D" id="1.10.630.10">
    <property type="entry name" value="Cytochrome P450"/>
    <property type="match status" value="1"/>
</dbReference>
<evidence type="ECO:0000256" key="6">
    <source>
        <dbReference type="ARBA" id="ARBA00023033"/>
    </source>
</evidence>
<protein>
    <submittedName>
        <fullName evidence="8">Cytochrome P450</fullName>
    </submittedName>
</protein>
<evidence type="ECO:0000313" key="9">
    <source>
        <dbReference type="Proteomes" id="UP000479526"/>
    </source>
</evidence>
<dbReference type="RefSeq" id="WP_161482973.1">
    <property type="nucleotide sequence ID" value="NZ_WXEW01000009.1"/>
</dbReference>
<dbReference type="PRINTS" id="PR00359">
    <property type="entry name" value="BP450"/>
</dbReference>
<keyword evidence="4 7" id="KW-0560">Oxidoreductase</keyword>
<name>A0A7C9NAN5_9ACTN</name>
<dbReference type="FunFam" id="1.10.630.10:FF:000018">
    <property type="entry name" value="Cytochrome P450 monooxygenase"/>
    <property type="match status" value="1"/>
</dbReference>
<dbReference type="Pfam" id="PF00067">
    <property type="entry name" value="p450"/>
    <property type="match status" value="2"/>
</dbReference>
<keyword evidence="3 7" id="KW-0479">Metal-binding</keyword>
<evidence type="ECO:0000256" key="7">
    <source>
        <dbReference type="RuleBase" id="RU000461"/>
    </source>
</evidence>
<evidence type="ECO:0000256" key="3">
    <source>
        <dbReference type="ARBA" id="ARBA00022723"/>
    </source>
</evidence>
<dbReference type="GO" id="GO:0004497">
    <property type="term" value="F:monooxygenase activity"/>
    <property type="evidence" value="ECO:0007669"/>
    <property type="project" value="UniProtKB-KW"/>
</dbReference>
<dbReference type="GO" id="GO:0005506">
    <property type="term" value="F:iron ion binding"/>
    <property type="evidence" value="ECO:0007669"/>
    <property type="project" value="InterPro"/>
</dbReference>
<accession>A0A7C9NAN5</accession>
<evidence type="ECO:0000256" key="1">
    <source>
        <dbReference type="ARBA" id="ARBA00010617"/>
    </source>
</evidence>
<dbReference type="GO" id="GO:0020037">
    <property type="term" value="F:heme binding"/>
    <property type="evidence" value="ECO:0007669"/>
    <property type="project" value="InterPro"/>
</dbReference>
<dbReference type="PROSITE" id="PS00086">
    <property type="entry name" value="CYTOCHROME_P450"/>
    <property type="match status" value="1"/>
</dbReference>
<organism evidence="8 9">
    <name type="scientific">Herbidospora solisilvae</name>
    <dbReference type="NCBI Taxonomy" id="2696284"/>
    <lineage>
        <taxon>Bacteria</taxon>
        <taxon>Bacillati</taxon>
        <taxon>Actinomycetota</taxon>
        <taxon>Actinomycetes</taxon>
        <taxon>Streptosporangiales</taxon>
        <taxon>Streptosporangiaceae</taxon>
        <taxon>Herbidospora</taxon>
    </lineage>
</organism>
<dbReference type="Proteomes" id="UP000479526">
    <property type="component" value="Unassembled WGS sequence"/>
</dbReference>
<reference evidence="8 9" key="1">
    <citation type="submission" date="2020-01" db="EMBL/GenBank/DDBJ databases">
        <title>Herbidospora sp. NEAU-GS84 nov., a novel actinomycete isolated from soil.</title>
        <authorList>
            <person name="Han L."/>
        </authorList>
    </citation>
    <scope>NUCLEOTIDE SEQUENCE [LARGE SCALE GENOMIC DNA]</scope>
    <source>
        <strain evidence="8 9">NEAU-GS84</strain>
    </source>
</reference>
<dbReference type="InterPro" id="IPR036396">
    <property type="entry name" value="Cyt_P450_sf"/>
</dbReference>
<dbReference type="PANTHER" id="PTHR46696">
    <property type="entry name" value="P450, PUTATIVE (EUROFUNG)-RELATED"/>
    <property type="match status" value="1"/>
</dbReference>
<dbReference type="GO" id="GO:0016705">
    <property type="term" value="F:oxidoreductase activity, acting on paired donors, with incorporation or reduction of molecular oxygen"/>
    <property type="evidence" value="ECO:0007669"/>
    <property type="project" value="InterPro"/>
</dbReference>
<dbReference type="EMBL" id="WXEW01000009">
    <property type="protein sequence ID" value="NAS25953.1"/>
    <property type="molecule type" value="Genomic_DNA"/>
</dbReference>